<dbReference type="EMBL" id="JAHZSS010000003">
    <property type="protein sequence ID" value="MBW8190339.1"/>
    <property type="molecule type" value="Genomic_DNA"/>
</dbReference>
<sequence length="65" mass="6931">MAFDRKLLDILACPVCKGALAYKVSEQGQETLVCNFDRLAYAVDEGIPVLIEAEASSIPVDGADS</sequence>
<dbReference type="HAMAP" id="MF_01187">
    <property type="entry name" value="UPF0434"/>
    <property type="match status" value="1"/>
</dbReference>
<comment type="similarity">
    <text evidence="1">Belongs to the UPF0434 family.</text>
</comment>
<organism evidence="2 3">
    <name type="scientific">Neiella holothuriorum</name>
    <dbReference type="NCBI Taxonomy" id="2870530"/>
    <lineage>
        <taxon>Bacteria</taxon>
        <taxon>Pseudomonadati</taxon>
        <taxon>Pseudomonadota</taxon>
        <taxon>Gammaproteobacteria</taxon>
        <taxon>Alteromonadales</taxon>
        <taxon>Echinimonadaceae</taxon>
        <taxon>Neiella</taxon>
    </lineage>
</organism>
<dbReference type="Pfam" id="PF03966">
    <property type="entry name" value="Trm112p"/>
    <property type="match status" value="1"/>
</dbReference>
<evidence type="ECO:0000256" key="1">
    <source>
        <dbReference type="HAMAP-Rule" id="MF_01187"/>
    </source>
</evidence>
<proteinExistence type="inferred from homology"/>
<evidence type="ECO:0000313" key="2">
    <source>
        <dbReference type="EMBL" id="MBW8190339.1"/>
    </source>
</evidence>
<keyword evidence="3" id="KW-1185">Reference proteome</keyword>
<accession>A0ABS7EDC1</accession>
<comment type="caution">
    <text evidence="2">The sequence shown here is derived from an EMBL/GenBank/DDBJ whole genome shotgun (WGS) entry which is preliminary data.</text>
</comment>
<name>A0ABS7EDC1_9GAMM</name>
<dbReference type="InterPro" id="IPR005651">
    <property type="entry name" value="Trm112-like"/>
</dbReference>
<dbReference type="SUPFAM" id="SSF158997">
    <property type="entry name" value="Trm112p-like"/>
    <property type="match status" value="1"/>
</dbReference>
<dbReference type="PANTHER" id="PTHR33505:SF4">
    <property type="entry name" value="PROTEIN PREY, MITOCHONDRIAL"/>
    <property type="match status" value="1"/>
</dbReference>
<evidence type="ECO:0000313" key="3">
    <source>
        <dbReference type="Proteomes" id="UP001166251"/>
    </source>
</evidence>
<reference evidence="2" key="1">
    <citation type="submission" date="2021-07" db="EMBL/GenBank/DDBJ databases">
        <title>Neiella marina sp. nov., isolated from the intestinal content of sea cucumber Apostichopus japonicus.</title>
        <authorList>
            <person name="Bai X."/>
        </authorList>
    </citation>
    <scope>NUCLEOTIDE SEQUENCE</scope>
    <source>
        <strain evidence="2">126</strain>
    </source>
</reference>
<dbReference type="RefSeq" id="WP_220103012.1">
    <property type="nucleotide sequence ID" value="NZ_JAHZSS010000003.1"/>
</dbReference>
<dbReference type="Proteomes" id="UP001166251">
    <property type="component" value="Unassembled WGS sequence"/>
</dbReference>
<protein>
    <recommendedName>
        <fullName evidence="1">UPF0434 protein K0504_04760</fullName>
    </recommendedName>
</protein>
<dbReference type="Gene3D" id="2.20.25.10">
    <property type="match status" value="1"/>
</dbReference>
<gene>
    <name evidence="2" type="ORF">K0504_04760</name>
</gene>
<dbReference type="PANTHER" id="PTHR33505">
    <property type="entry name" value="ZGC:162634"/>
    <property type="match status" value="1"/>
</dbReference>